<sequence>MVDGKVRAINKGGRVFPILLLAFIFVPIIEIGLFIQVGSLLGMWPTIALVLITAFVGASLVRSQGIQTLLSVQHRLQQGELPAQQIVEGVILAVAGVLLLVPGFLTDALGMVALLPAPRALLANYLMNKVVVNSASHFQTEFRAGRHSHGSFSQTPFSSSEAGETLEGEFERKEDERNKLN</sequence>
<keyword evidence="4" id="KW-1185">Reference proteome</keyword>
<dbReference type="EMBL" id="CP022741">
    <property type="protein sequence ID" value="ASU23581.1"/>
    <property type="molecule type" value="Genomic_DNA"/>
</dbReference>
<dbReference type="KEGG" id="vqi:CCZ37_11995"/>
<gene>
    <name evidence="3" type="ORF">CCZ37_11995</name>
</gene>
<dbReference type="PANTHER" id="PTHR35335">
    <property type="entry name" value="UPF0716 PROTEIN FXSA"/>
    <property type="match status" value="1"/>
</dbReference>
<dbReference type="InterPro" id="IPR007313">
    <property type="entry name" value="FxsA"/>
</dbReference>
<dbReference type="Pfam" id="PF04186">
    <property type="entry name" value="FxsA"/>
    <property type="match status" value="1"/>
</dbReference>
<accession>A0A223N138</accession>
<feature type="transmembrane region" description="Helical" evidence="2">
    <location>
        <begin position="41"/>
        <end position="61"/>
    </location>
</feature>
<name>A0A223N138_9VIBR</name>
<proteinExistence type="predicted"/>
<dbReference type="AlphaFoldDB" id="A0A223N138"/>
<reference evidence="3 4" key="1">
    <citation type="submission" date="2017-08" db="EMBL/GenBank/DDBJ databases">
        <title>The Vibrio qinghaiensis sp.-Q67 is a luminous bacteria isolated firstly from Qinghai lake, Qinghai province, China, which has been proved to be very sensitive to detect environmental and food pollutants. Therefore, complete genome analysis of V. qinghaiensis sp.-Q67 highlights the potential application of this strain on detection of hazards in the contaminated environments.</title>
        <authorList>
            <person name="Gong L."/>
        </authorList>
    </citation>
    <scope>NUCLEOTIDE SEQUENCE [LARGE SCALE GENOMIC DNA]</scope>
    <source>
        <strain evidence="3 4">Q67</strain>
    </source>
</reference>
<dbReference type="Proteomes" id="UP000215148">
    <property type="component" value="Chromosome 1"/>
</dbReference>
<feature type="transmembrane region" description="Helical" evidence="2">
    <location>
        <begin position="15"/>
        <end position="35"/>
    </location>
</feature>
<feature type="region of interest" description="Disordered" evidence="1">
    <location>
        <begin position="147"/>
        <end position="181"/>
    </location>
</feature>
<evidence type="ECO:0000256" key="2">
    <source>
        <dbReference type="SAM" id="Phobius"/>
    </source>
</evidence>
<dbReference type="PANTHER" id="PTHR35335:SF1">
    <property type="entry name" value="UPF0716 PROTEIN FXSA"/>
    <property type="match status" value="1"/>
</dbReference>
<feature type="compositionally biased region" description="Basic and acidic residues" evidence="1">
    <location>
        <begin position="169"/>
        <end position="181"/>
    </location>
</feature>
<feature type="compositionally biased region" description="Polar residues" evidence="1">
    <location>
        <begin position="150"/>
        <end position="162"/>
    </location>
</feature>
<protein>
    <submittedName>
        <fullName evidence="3">Membrane protein FxsA</fullName>
    </submittedName>
</protein>
<keyword evidence="2" id="KW-0472">Membrane</keyword>
<feature type="transmembrane region" description="Helical" evidence="2">
    <location>
        <begin position="81"/>
        <end position="102"/>
    </location>
</feature>
<evidence type="ECO:0000313" key="3">
    <source>
        <dbReference type="EMBL" id="ASU23581.1"/>
    </source>
</evidence>
<evidence type="ECO:0000256" key="1">
    <source>
        <dbReference type="SAM" id="MobiDB-lite"/>
    </source>
</evidence>
<organism evidence="3 4">
    <name type="scientific">Vibrio qinghaiensis</name>
    <dbReference type="NCBI Taxonomy" id="2025808"/>
    <lineage>
        <taxon>Bacteria</taxon>
        <taxon>Pseudomonadati</taxon>
        <taxon>Pseudomonadota</taxon>
        <taxon>Gammaproteobacteria</taxon>
        <taxon>Vibrionales</taxon>
        <taxon>Vibrionaceae</taxon>
        <taxon>Vibrio</taxon>
    </lineage>
</organism>
<dbReference type="GO" id="GO:0016020">
    <property type="term" value="C:membrane"/>
    <property type="evidence" value="ECO:0007669"/>
    <property type="project" value="InterPro"/>
</dbReference>
<keyword evidence="2" id="KW-0812">Transmembrane</keyword>
<evidence type="ECO:0000313" key="4">
    <source>
        <dbReference type="Proteomes" id="UP000215148"/>
    </source>
</evidence>
<keyword evidence="2" id="KW-1133">Transmembrane helix</keyword>
<dbReference type="NCBIfam" id="NF008528">
    <property type="entry name" value="PRK11463.1-2"/>
    <property type="match status" value="1"/>
</dbReference>